<name>A0ACC1SIV3_9HYPO</name>
<gene>
    <name evidence="1" type="ORF">NM208_g4899</name>
</gene>
<sequence length="436" mass="48699">MAPVATTLALQEPAVLSQESPKTASSHGSFGVAFDASKHLAYVPPPKVWSLQDLGYPESQGISPVGVSEPFSLFSEEAINEMRRELFTSEKIWTDHRFSSKYAECQLRGYAREHAPFIYNAWKSPETLRILSNLAGLGLVPIMDYDIAHINISGPNVPDLSPLQSDRERKIDEKYIKPVAQVENKNDAIVSWHNDSYPFVCVTMLSDCTNMVGGETALKTSDGNVIKVRGPQRGYAVLLQGRYIDHQALRALGGSERVSMVTSFRAHSPTIRDDTVLKLVRPISNIDELYNEYAQYRFKMLEDRFRARRETLDQSIQRKSTFSVKDVRAFIKEQKAFLEQMEEQVLEEEIWKAVPRHRAILAKSRKPNPLPPQAAKLLASLAENGVVPRSSFQARLAHLALSPEYGPVPAALLGIQSQEPTSSVLNVAIPTLSDEV</sequence>
<proteinExistence type="predicted"/>
<dbReference type="EMBL" id="JANRMS010000388">
    <property type="protein sequence ID" value="KAJ3540801.1"/>
    <property type="molecule type" value="Genomic_DNA"/>
</dbReference>
<dbReference type="Proteomes" id="UP001148629">
    <property type="component" value="Unassembled WGS sequence"/>
</dbReference>
<reference evidence="1" key="1">
    <citation type="submission" date="2022-08" db="EMBL/GenBank/DDBJ databases">
        <title>Genome Sequence of Fusarium decemcellulare.</title>
        <authorList>
            <person name="Buettner E."/>
        </authorList>
    </citation>
    <scope>NUCLEOTIDE SEQUENCE</scope>
    <source>
        <strain evidence="1">Babe19</strain>
    </source>
</reference>
<evidence type="ECO:0000313" key="2">
    <source>
        <dbReference type="Proteomes" id="UP001148629"/>
    </source>
</evidence>
<comment type="caution">
    <text evidence="1">The sequence shown here is derived from an EMBL/GenBank/DDBJ whole genome shotgun (WGS) entry which is preliminary data.</text>
</comment>
<keyword evidence="2" id="KW-1185">Reference proteome</keyword>
<accession>A0ACC1SIV3</accession>
<organism evidence="1 2">
    <name type="scientific">Fusarium decemcellulare</name>
    <dbReference type="NCBI Taxonomy" id="57161"/>
    <lineage>
        <taxon>Eukaryota</taxon>
        <taxon>Fungi</taxon>
        <taxon>Dikarya</taxon>
        <taxon>Ascomycota</taxon>
        <taxon>Pezizomycotina</taxon>
        <taxon>Sordariomycetes</taxon>
        <taxon>Hypocreomycetidae</taxon>
        <taxon>Hypocreales</taxon>
        <taxon>Nectriaceae</taxon>
        <taxon>Fusarium</taxon>
        <taxon>Fusarium decemcellulare species complex</taxon>
    </lineage>
</organism>
<evidence type="ECO:0000313" key="1">
    <source>
        <dbReference type="EMBL" id="KAJ3540801.1"/>
    </source>
</evidence>
<protein>
    <submittedName>
        <fullName evidence="1">Uncharacterized protein</fullName>
    </submittedName>
</protein>